<evidence type="ECO:0000313" key="2">
    <source>
        <dbReference type="Proteomes" id="UP001229421"/>
    </source>
</evidence>
<name>A0AAD8PB33_TARER</name>
<accession>A0AAD8PB33</accession>
<evidence type="ECO:0000313" key="1">
    <source>
        <dbReference type="EMBL" id="KAK1439171.1"/>
    </source>
</evidence>
<dbReference type="EMBL" id="JAUHHV010000001">
    <property type="protein sequence ID" value="KAK1439171.1"/>
    <property type="molecule type" value="Genomic_DNA"/>
</dbReference>
<protein>
    <submittedName>
        <fullName evidence="1">Uncharacterized protein</fullName>
    </submittedName>
</protein>
<keyword evidence="2" id="KW-1185">Reference proteome</keyword>
<reference evidence="1" key="1">
    <citation type="journal article" date="2023" name="bioRxiv">
        <title>Improved chromosome-level genome assembly for marigold (Tagetes erecta).</title>
        <authorList>
            <person name="Jiang F."/>
            <person name="Yuan L."/>
            <person name="Wang S."/>
            <person name="Wang H."/>
            <person name="Xu D."/>
            <person name="Wang A."/>
            <person name="Fan W."/>
        </authorList>
    </citation>
    <scope>NUCLEOTIDE SEQUENCE</scope>
    <source>
        <strain evidence="1">WSJ</strain>
        <tissue evidence="1">Leaf</tissue>
    </source>
</reference>
<dbReference type="AlphaFoldDB" id="A0AAD8PB33"/>
<gene>
    <name evidence="1" type="ORF">QVD17_04986</name>
</gene>
<proteinExistence type="predicted"/>
<comment type="caution">
    <text evidence="1">The sequence shown here is derived from an EMBL/GenBank/DDBJ whole genome shotgun (WGS) entry which is preliminary data.</text>
</comment>
<organism evidence="1 2">
    <name type="scientific">Tagetes erecta</name>
    <name type="common">African marigold</name>
    <dbReference type="NCBI Taxonomy" id="13708"/>
    <lineage>
        <taxon>Eukaryota</taxon>
        <taxon>Viridiplantae</taxon>
        <taxon>Streptophyta</taxon>
        <taxon>Embryophyta</taxon>
        <taxon>Tracheophyta</taxon>
        <taxon>Spermatophyta</taxon>
        <taxon>Magnoliopsida</taxon>
        <taxon>eudicotyledons</taxon>
        <taxon>Gunneridae</taxon>
        <taxon>Pentapetalae</taxon>
        <taxon>asterids</taxon>
        <taxon>campanulids</taxon>
        <taxon>Asterales</taxon>
        <taxon>Asteraceae</taxon>
        <taxon>Asteroideae</taxon>
        <taxon>Heliantheae alliance</taxon>
        <taxon>Tageteae</taxon>
        <taxon>Tagetes</taxon>
    </lineage>
</organism>
<sequence>MVVTSQNPFPTKLTCRWGWWPNGKTQVFKVLQAAFMACLQKPTYCYVYGHVHAMHLYSPRISSFHNLTFPYLKPSQTSIIIILTKQQAS</sequence>
<dbReference type="Proteomes" id="UP001229421">
    <property type="component" value="Unassembled WGS sequence"/>
</dbReference>